<keyword evidence="3" id="KW-1185">Reference proteome</keyword>
<dbReference type="AlphaFoldDB" id="L5M262"/>
<sequence length="131" mass="13581">MPQSHPALTPAASASPTCTYCQCQSHCLHPLPALGAGPNHLVLSAGVSGGRPQSSLRASPPPPAPEGQLRLAVASRTRCQHQPHLHLLPVPEPPLTPAAGTQSQLLGVINGWKQRLSTLIVPEGFSTSPCS</sequence>
<evidence type="ECO:0000313" key="2">
    <source>
        <dbReference type="EMBL" id="ELK32407.1"/>
    </source>
</evidence>
<dbReference type="EMBL" id="KB105404">
    <property type="protein sequence ID" value="ELK32407.1"/>
    <property type="molecule type" value="Genomic_DNA"/>
</dbReference>
<proteinExistence type="predicted"/>
<feature type="region of interest" description="Disordered" evidence="1">
    <location>
        <begin position="39"/>
        <end position="68"/>
    </location>
</feature>
<evidence type="ECO:0000313" key="3">
    <source>
        <dbReference type="Proteomes" id="UP000010556"/>
    </source>
</evidence>
<gene>
    <name evidence="2" type="ORF">MDA_GLEAN10020872</name>
</gene>
<evidence type="ECO:0000256" key="1">
    <source>
        <dbReference type="SAM" id="MobiDB-lite"/>
    </source>
</evidence>
<dbReference type="Proteomes" id="UP000010556">
    <property type="component" value="Unassembled WGS sequence"/>
</dbReference>
<organism evidence="2 3">
    <name type="scientific">Myotis davidii</name>
    <name type="common">David's myotis</name>
    <dbReference type="NCBI Taxonomy" id="225400"/>
    <lineage>
        <taxon>Eukaryota</taxon>
        <taxon>Metazoa</taxon>
        <taxon>Chordata</taxon>
        <taxon>Craniata</taxon>
        <taxon>Vertebrata</taxon>
        <taxon>Euteleostomi</taxon>
        <taxon>Mammalia</taxon>
        <taxon>Eutheria</taxon>
        <taxon>Laurasiatheria</taxon>
        <taxon>Chiroptera</taxon>
        <taxon>Yangochiroptera</taxon>
        <taxon>Vespertilionidae</taxon>
        <taxon>Myotis</taxon>
    </lineage>
</organism>
<accession>L5M262</accession>
<name>L5M262_MYODS</name>
<protein>
    <submittedName>
        <fullName evidence="2">Uncharacterized protein</fullName>
    </submittedName>
</protein>
<reference evidence="3" key="1">
    <citation type="journal article" date="2013" name="Science">
        <title>Comparative analysis of bat genomes provides insight into the evolution of flight and immunity.</title>
        <authorList>
            <person name="Zhang G."/>
            <person name="Cowled C."/>
            <person name="Shi Z."/>
            <person name="Huang Z."/>
            <person name="Bishop-Lilly K.A."/>
            <person name="Fang X."/>
            <person name="Wynne J.W."/>
            <person name="Xiong Z."/>
            <person name="Baker M.L."/>
            <person name="Zhao W."/>
            <person name="Tachedjian M."/>
            <person name="Zhu Y."/>
            <person name="Zhou P."/>
            <person name="Jiang X."/>
            <person name="Ng J."/>
            <person name="Yang L."/>
            <person name="Wu L."/>
            <person name="Xiao J."/>
            <person name="Feng Y."/>
            <person name="Chen Y."/>
            <person name="Sun X."/>
            <person name="Zhang Y."/>
            <person name="Marsh G.A."/>
            <person name="Crameri G."/>
            <person name="Broder C.C."/>
            <person name="Frey K.G."/>
            <person name="Wang L.F."/>
            <person name="Wang J."/>
        </authorList>
    </citation>
    <scope>NUCLEOTIDE SEQUENCE [LARGE SCALE GENOMIC DNA]</scope>
</reference>